<evidence type="ECO:0000259" key="21">
    <source>
        <dbReference type="PROSITE" id="PS50071"/>
    </source>
</evidence>
<feature type="binding site" evidence="14">
    <location>
        <position position="577"/>
    </location>
    <ligand>
        <name>Zn(2+)</name>
        <dbReference type="ChEBI" id="CHEBI:29105"/>
        <label>2</label>
        <note>catalytic</note>
    </ligand>
</feature>
<dbReference type="AlphaFoldDB" id="A0A7R9LJK0"/>
<gene>
    <name evidence="22" type="ORF">ONB1V03_LOCUS3820</name>
</gene>
<keyword evidence="23" id="KW-1185">Reference proteome</keyword>
<dbReference type="GO" id="GO:0005886">
    <property type="term" value="C:plasma membrane"/>
    <property type="evidence" value="ECO:0007669"/>
    <property type="project" value="TreeGrafter"/>
</dbReference>
<comment type="caution">
    <text evidence="16">Lacks conserved residue(s) required for the propagation of feature annotation.</text>
</comment>
<keyword evidence="18" id="KW-0645">Protease</keyword>
<evidence type="ECO:0000256" key="8">
    <source>
        <dbReference type="ARBA" id="ARBA00023242"/>
    </source>
</evidence>
<evidence type="ECO:0000256" key="17">
    <source>
        <dbReference type="RuleBase" id="RU000682"/>
    </source>
</evidence>
<feature type="active site" description="Proton acceptor 2" evidence="10">
    <location>
        <position position="574"/>
    </location>
</feature>
<dbReference type="Pfam" id="PF00046">
    <property type="entry name" value="Homeodomain"/>
    <property type="match status" value="1"/>
</dbReference>
<feature type="compositionally biased region" description="Polar residues" evidence="20">
    <location>
        <begin position="106"/>
        <end position="116"/>
    </location>
</feature>
<keyword evidence="4 15" id="KW-0238">DNA-binding</keyword>
<feature type="active site" description="Proton donor 2" evidence="10">
    <location>
        <position position="703"/>
    </location>
</feature>
<feature type="binding site" evidence="14">
    <location>
        <position position="573"/>
    </location>
    <ligand>
        <name>Zn(2+)</name>
        <dbReference type="ChEBI" id="CHEBI:29105"/>
        <label>2</label>
        <note>catalytic</note>
    </ligand>
</feature>
<sequence length="870" mass="99641">MGRWFGASLPYKNEHSDIISEPLHHQLEPMSSIITTGSSTTGSLPLPSFYQQSPIQSTTTQSFFNTTNTFGSPSLLHRLEPSPPTLPNVSTFYSRDFIYVMDSTGKSPQMSSSNTVNGSNCGANNSNKNANNSNTANKKKKTRTTFTSYQLEELERAFQRAPYPDVFAREELALRLNLSESRVQVWFQNRRAKWRKREPPRKSFLHPTPGAASNLASLTKSLAPNLNPISHNNTNSITPMQNSFDNNWTSFPNYDFNAFPSTTSPLNSCGFYNSKKSAEMETREEPTIDVESSCTKEFLKDVDRQLGEHNKRMALTQWAFSTDINDENEKRVVEETAKSNIFQKELWRNATQFDFKNFADYSVRRQFEKLSVLGIAALEESESKRFTNVSTEMEKNYGSATACVKGKCNLELEPDLTNIMAKSRDYEELKEAWINWRASAGKPVRELYKEYVRLGNKAAVKNGFKTLDDLWLFPWETPDFKEQMENLWQEMEGLYKKLHTFIRMKLRKHYGDHMPTDGTIPAHILGNMWAQSWGNILDLVVPYPNKKSVDITDTLKSDMCTDITMEELITIHHEMGHIEYYLQYKDQPVVFREGANPGFHEAVGDLLALSVSTPGHLNKVGLFSPLVDDHETTLNYQMSKALEKIAFLPFGYLMDLWRWDVFSGKTSSDELNKKWWELKIKYQGISPPIKRSEKDFDAGAKYHISAGVEYIRYFVSFIIQFQFHKALCAKAQPGVPLYKCDIDGNKEAGNKLAEALKLGSSRPWPDVMEILTGSRHMSAKPLVEYFDPLVKYIENEIQNETIGWTIDVNQYMEESSETSKPETNDLETRIETLEKNNQLLNNRITKLEEELIEQKKVIQVLTVNKTTLQS</sequence>
<reference evidence="22" key="1">
    <citation type="submission" date="2020-11" db="EMBL/GenBank/DDBJ databases">
        <authorList>
            <person name="Tran Van P."/>
        </authorList>
    </citation>
    <scope>NUCLEOTIDE SEQUENCE</scope>
</reference>
<dbReference type="EC" id="3.4.-.-" evidence="18"/>
<dbReference type="SUPFAM" id="SSF46689">
    <property type="entry name" value="Homeodomain-like"/>
    <property type="match status" value="1"/>
</dbReference>
<keyword evidence="19" id="KW-0175">Coiled coil</keyword>
<dbReference type="PRINTS" id="PR00791">
    <property type="entry name" value="PEPDIPTASEA"/>
</dbReference>
<dbReference type="CDD" id="cd06461">
    <property type="entry name" value="M2_ACE"/>
    <property type="match status" value="1"/>
</dbReference>
<evidence type="ECO:0000256" key="20">
    <source>
        <dbReference type="SAM" id="MobiDB-lite"/>
    </source>
</evidence>
<comment type="similarity">
    <text evidence="2 16 18">Belongs to the peptidase M2 family.</text>
</comment>
<dbReference type="PROSITE" id="PS50071">
    <property type="entry name" value="HOMEOBOX_2"/>
    <property type="match status" value="1"/>
</dbReference>
<feature type="compositionally biased region" description="Low complexity" evidence="20">
    <location>
        <begin position="117"/>
        <end position="136"/>
    </location>
</feature>
<evidence type="ECO:0000256" key="1">
    <source>
        <dbReference type="ARBA" id="ARBA00004123"/>
    </source>
</evidence>
<evidence type="ECO:0000256" key="19">
    <source>
        <dbReference type="SAM" id="Coils"/>
    </source>
</evidence>
<keyword evidence="7 18" id="KW-0325">Glycoprotein</keyword>
<feature type="DNA-binding region" description="Homeobox" evidence="15">
    <location>
        <begin position="139"/>
        <end position="198"/>
    </location>
</feature>
<evidence type="ECO:0000256" key="2">
    <source>
        <dbReference type="ARBA" id="ARBA00008139"/>
    </source>
</evidence>
<dbReference type="GO" id="GO:0000981">
    <property type="term" value="F:DNA-binding transcription factor activity, RNA polymerase II-specific"/>
    <property type="evidence" value="ECO:0007669"/>
    <property type="project" value="InterPro"/>
</dbReference>
<evidence type="ECO:0000256" key="11">
    <source>
        <dbReference type="PIRSR" id="PIRSR601548-2"/>
    </source>
</evidence>
<protein>
    <recommendedName>
        <fullName evidence="18">Angiotensin-converting enzyme</fullName>
        <ecNumber evidence="18">3.4.-.-</ecNumber>
    </recommendedName>
</protein>
<dbReference type="GO" id="GO:0008241">
    <property type="term" value="F:peptidyl-dipeptidase activity"/>
    <property type="evidence" value="ECO:0007669"/>
    <property type="project" value="InterPro"/>
</dbReference>
<evidence type="ECO:0000256" key="15">
    <source>
        <dbReference type="PROSITE-ProRule" id="PRU00108"/>
    </source>
</evidence>
<dbReference type="GO" id="GO:0004180">
    <property type="term" value="F:carboxypeptidase activity"/>
    <property type="evidence" value="ECO:0007669"/>
    <property type="project" value="UniProtKB-KW"/>
</dbReference>
<dbReference type="FunFam" id="1.10.1370.30:FF:000005">
    <property type="entry name" value="Angiotensin-converting enzyme"/>
    <property type="match status" value="1"/>
</dbReference>
<dbReference type="GO" id="GO:0008237">
    <property type="term" value="F:metallopeptidase activity"/>
    <property type="evidence" value="ECO:0007669"/>
    <property type="project" value="UniProtKB-KW"/>
</dbReference>
<dbReference type="PANTHER" id="PTHR10514">
    <property type="entry name" value="ANGIOTENSIN-CONVERTING ENZYME"/>
    <property type="match status" value="1"/>
</dbReference>
<dbReference type="GO" id="GO:0046872">
    <property type="term" value="F:metal ion binding"/>
    <property type="evidence" value="ECO:0007669"/>
    <property type="project" value="UniProtKB-KW"/>
</dbReference>
<evidence type="ECO:0000256" key="7">
    <source>
        <dbReference type="ARBA" id="ARBA00023180"/>
    </source>
</evidence>
<dbReference type="InterPro" id="IPR017970">
    <property type="entry name" value="Homeobox_CS"/>
</dbReference>
<comment type="subcellular location">
    <subcellularLocation>
        <location evidence="1 15 17">Nucleus</location>
    </subcellularLocation>
</comment>
<dbReference type="GO" id="GO:0005634">
    <property type="term" value="C:nucleus"/>
    <property type="evidence" value="ECO:0007669"/>
    <property type="project" value="UniProtKB-SubCell"/>
</dbReference>
<evidence type="ECO:0000256" key="5">
    <source>
        <dbReference type="ARBA" id="ARBA00023155"/>
    </source>
</evidence>
<organism evidence="22">
    <name type="scientific">Oppiella nova</name>
    <dbReference type="NCBI Taxonomy" id="334625"/>
    <lineage>
        <taxon>Eukaryota</taxon>
        <taxon>Metazoa</taxon>
        <taxon>Ecdysozoa</taxon>
        <taxon>Arthropoda</taxon>
        <taxon>Chelicerata</taxon>
        <taxon>Arachnida</taxon>
        <taxon>Acari</taxon>
        <taxon>Acariformes</taxon>
        <taxon>Sarcoptiformes</taxon>
        <taxon>Oribatida</taxon>
        <taxon>Brachypylina</taxon>
        <taxon>Oppioidea</taxon>
        <taxon>Oppiidae</taxon>
        <taxon>Oppiella</taxon>
    </lineage>
</organism>
<dbReference type="EMBL" id="CAJPVJ010001202">
    <property type="protein sequence ID" value="CAG2164264.1"/>
    <property type="molecule type" value="Genomic_DNA"/>
</dbReference>
<dbReference type="CDD" id="cd00086">
    <property type="entry name" value="homeodomain"/>
    <property type="match status" value="1"/>
</dbReference>
<feature type="binding site" evidence="12">
    <location>
        <position position="577"/>
    </location>
    <ligand>
        <name>Zn(2+)</name>
        <dbReference type="ChEBI" id="CHEBI:29105"/>
        <label>1</label>
        <note>catalytic</note>
    </ligand>
</feature>
<keyword evidence="3" id="KW-0732">Signal</keyword>
<keyword evidence="5 15" id="KW-0371">Homeobox</keyword>
<feature type="active site" description="Proton acceptor 1" evidence="9">
    <location>
        <position position="574"/>
    </location>
</feature>
<feature type="domain" description="Homeobox" evidence="21">
    <location>
        <begin position="137"/>
        <end position="197"/>
    </location>
</feature>
<evidence type="ECO:0000313" key="22">
    <source>
        <dbReference type="EMBL" id="CAD7642866.1"/>
    </source>
</evidence>
<feature type="binding site" evidence="14">
    <location>
        <position position="601"/>
    </location>
    <ligand>
        <name>Zn(2+)</name>
        <dbReference type="ChEBI" id="CHEBI:29105"/>
        <label>2</label>
        <note>catalytic</note>
    </ligand>
</feature>
<comment type="cofactor">
    <cofactor evidence="18">
        <name>Zn(2+)</name>
        <dbReference type="ChEBI" id="CHEBI:29105"/>
    </cofactor>
    <text evidence="18">Binds 2 Zn(2+) ions per subunit.</text>
</comment>
<evidence type="ECO:0000256" key="10">
    <source>
        <dbReference type="PIRSR" id="PIRSR601548-11"/>
    </source>
</evidence>
<dbReference type="PROSITE" id="PS00027">
    <property type="entry name" value="HOMEOBOX_1"/>
    <property type="match status" value="1"/>
</dbReference>
<evidence type="ECO:0000256" key="3">
    <source>
        <dbReference type="ARBA" id="ARBA00022729"/>
    </source>
</evidence>
<dbReference type="SMART" id="SM00389">
    <property type="entry name" value="HOX"/>
    <property type="match status" value="1"/>
</dbReference>
<dbReference type="Gene3D" id="1.10.1370.30">
    <property type="match status" value="1"/>
</dbReference>
<evidence type="ECO:0000256" key="12">
    <source>
        <dbReference type="PIRSR" id="PIRSR601548-3"/>
    </source>
</evidence>
<keyword evidence="12 18" id="KW-0862">Zinc</keyword>
<evidence type="ECO:0000256" key="14">
    <source>
        <dbReference type="PIRSR" id="PIRSR601548-8"/>
    </source>
</evidence>
<evidence type="ECO:0000256" key="9">
    <source>
        <dbReference type="PIRSR" id="PIRSR601548-1"/>
    </source>
</evidence>
<feature type="binding site" evidence="12">
    <location>
        <position position="573"/>
    </location>
    <ligand>
        <name>Zn(2+)</name>
        <dbReference type="ChEBI" id="CHEBI:29105"/>
        <label>1</label>
        <note>catalytic</note>
    </ligand>
</feature>
<feature type="binding site" evidence="11">
    <location>
        <position position="712"/>
    </location>
    <ligand>
        <name>chloride</name>
        <dbReference type="ChEBI" id="CHEBI:17996"/>
        <label>1</label>
    </ligand>
</feature>
<dbReference type="FunFam" id="1.10.10.60:FF:000252">
    <property type="entry name" value="Retinal homeobox protein Rx-B"/>
    <property type="match status" value="1"/>
</dbReference>
<dbReference type="Gene3D" id="1.10.10.60">
    <property type="entry name" value="Homeodomain-like"/>
    <property type="match status" value="1"/>
</dbReference>
<feature type="region of interest" description="Disordered" evidence="20">
    <location>
        <begin position="106"/>
        <end position="141"/>
    </location>
</feature>
<dbReference type="EMBL" id="OC916027">
    <property type="protein sequence ID" value="CAD7642866.1"/>
    <property type="molecule type" value="Genomic_DNA"/>
</dbReference>
<feature type="binding site" evidence="12">
    <location>
        <position position="601"/>
    </location>
    <ligand>
        <name>Zn(2+)</name>
        <dbReference type="ChEBI" id="CHEBI:29105"/>
        <label>1</label>
        <note>catalytic</note>
    </ligand>
</feature>
<dbReference type="Pfam" id="PF01401">
    <property type="entry name" value="Peptidase_M2"/>
    <property type="match status" value="2"/>
</dbReference>
<evidence type="ECO:0000256" key="4">
    <source>
        <dbReference type="ARBA" id="ARBA00023125"/>
    </source>
</evidence>
<proteinExistence type="inferred from homology"/>
<evidence type="ECO:0000256" key="6">
    <source>
        <dbReference type="ARBA" id="ARBA00023157"/>
    </source>
</evidence>
<dbReference type="PANTHER" id="PTHR10514:SF27">
    <property type="entry name" value="ANGIOTENSIN-CONVERTING ENZYME"/>
    <property type="match status" value="1"/>
</dbReference>
<dbReference type="InterPro" id="IPR001548">
    <property type="entry name" value="Peptidase_M2"/>
</dbReference>
<keyword evidence="8 15" id="KW-0539">Nucleus</keyword>
<evidence type="ECO:0000256" key="16">
    <source>
        <dbReference type="PROSITE-ProRule" id="PRU01355"/>
    </source>
</evidence>
<keyword evidence="12 18" id="KW-0479">Metal-binding</keyword>
<name>A0A7R9LJK0_9ACAR</name>
<feature type="active site" description="Proton donor 1" evidence="9">
    <location>
        <position position="703"/>
    </location>
</feature>
<keyword evidence="6 13" id="KW-1015">Disulfide bond</keyword>
<evidence type="ECO:0000313" key="23">
    <source>
        <dbReference type="Proteomes" id="UP000728032"/>
    </source>
</evidence>
<feature type="disulfide bond" evidence="13">
    <location>
        <begin position="728"/>
        <end position="740"/>
    </location>
</feature>
<dbReference type="InterPro" id="IPR001356">
    <property type="entry name" value="HD"/>
</dbReference>
<dbReference type="PROSITE" id="PS52011">
    <property type="entry name" value="PEPTIDASE_M2"/>
    <property type="match status" value="1"/>
</dbReference>
<dbReference type="GO" id="GO:0006508">
    <property type="term" value="P:proteolysis"/>
    <property type="evidence" value="ECO:0007669"/>
    <property type="project" value="UniProtKB-KW"/>
</dbReference>
<keyword evidence="18" id="KW-0482">Metalloprotease</keyword>
<dbReference type="SUPFAM" id="SSF55486">
    <property type="entry name" value="Metalloproteases ('zincins'), catalytic domain"/>
    <property type="match status" value="1"/>
</dbReference>
<keyword evidence="18" id="KW-0121">Carboxypeptidase</keyword>
<dbReference type="OrthoDB" id="10029630at2759"/>
<dbReference type="Proteomes" id="UP000728032">
    <property type="component" value="Unassembled WGS sequence"/>
</dbReference>
<feature type="coiled-coil region" evidence="19">
    <location>
        <begin position="823"/>
        <end position="864"/>
    </location>
</feature>
<evidence type="ECO:0000256" key="13">
    <source>
        <dbReference type="PIRSR" id="PIRSR601548-4"/>
    </source>
</evidence>
<keyword evidence="18" id="KW-0378">Hydrolase</keyword>
<dbReference type="InterPro" id="IPR009057">
    <property type="entry name" value="Homeodomain-like_sf"/>
</dbReference>
<evidence type="ECO:0000256" key="18">
    <source>
        <dbReference type="RuleBase" id="RU361144"/>
    </source>
</evidence>
<dbReference type="GO" id="GO:0003677">
    <property type="term" value="F:DNA binding"/>
    <property type="evidence" value="ECO:0007669"/>
    <property type="project" value="UniProtKB-UniRule"/>
</dbReference>
<accession>A0A7R9LJK0</accession>